<dbReference type="HOGENOM" id="CLU_3129670_0_0_1"/>
<dbReference type="EMBL" id="KL198028">
    <property type="protein sequence ID" value="KDQ16383.1"/>
    <property type="molecule type" value="Genomic_DNA"/>
</dbReference>
<name>A0A067MKV7_BOTB1</name>
<gene>
    <name evidence="1" type="ORF">BOTBODRAFT_31068</name>
</gene>
<proteinExistence type="predicted"/>
<feature type="non-terminal residue" evidence="1">
    <location>
        <position position="50"/>
    </location>
</feature>
<evidence type="ECO:0000313" key="2">
    <source>
        <dbReference type="Proteomes" id="UP000027195"/>
    </source>
</evidence>
<evidence type="ECO:0000313" key="1">
    <source>
        <dbReference type="EMBL" id="KDQ16383.1"/>
    </source>
</evidence>
<sequence length="50" mass="5534">KGMRKDHLGTPAYSTKLALENQRLPNCPSPAPHPKPLHLPDLQVLLPMPN</sequence>
<feature type="non-terminal residue" evidence="1">
    <location>
        <position position="1"/>
    </location>
</feature>
<dbReference type="InParanoid" id="A0A067MKV7"/>
<protein>
    <submittedName>
        <fullName evidence="1">Uncharacterized protein</fullName>
    </submittedName>
</protein>
<keyword evidence="2" id="KW-1185">Reference proteome</keyword>
<dbReference type="Proteomes" id="UP000027195">
    <property type="component" value="Unassembled WGS sequence"/>
</dbReference>
<reference evidence="2" key="1">
    <citation type="journal article" date="2014" name="Proc. Natl. Acad. Sci. U.S.A.">
        <title>Extensive sampling of basidiomycete genomes demonstrates inadequacy of the white-rot/brown-rot paradigm for wood decay fungi.</title>
        <authorList>
            <person name="Riley R."/>
            <person name="Salamov A.A."/>
            <person name="Brown D.W."/>
            <person name="Nagy L.G."/>
            <person name="Floudas D."/>
            <person name="Held B.W."/>
            <person name="Levasseur A."/>
            <person name="Lombard V."/>
            <person name="Morin E."/>
            <person name="Otillar R."/>
            <person name="Lindquist E.A."/>
            <person name="Sun H."/>
            <person name="LaButti K.M."/>
            <person name="Schmutz J."/>
            <person name="Jabbour D."/>
            <person name="Luo H."/>
            <person name="Baker S.E."/>
            <person name="Pisabarro A.G."/>
            <person name="Walton J.D."/>
            <person name="Blanchette R.A."/>
            <person name="Henrissat B."/>
            <person name="Martin F."/>
            <person name="Cullen D."/>
            <person name="Hibbett D.S."/>
            <person name="Grigoriev I.V."/>
        </authorList>
    </citation>
    <scope>NUCLEOTIDE SEQUENCE [LARGE SCALE GENOMIC DNA]</scope>
    <source>
        <strain evidence="2">FD-172 SS1</strain>
    </source>
</reference>
<organism evidence="1 2">
    <name type="scientific">Botryobasidium botryosum (strain FD-172 SS1)</name>
    <dbReference type="NCBI Taxonomy" id="930990"/>
    <lineage>
        <taxon>Eukaryota</taxon>
        <taxon>Fungi</taxon>
        <taxon>Dikarya</taxon>
        <taxon>Basidiomycota</taxon>
        <taxon>Agaricomycotina</taxon>
        <taxon>Agaricomycetes</taxon>
        <taxon>Cantharellales</taxon>
        <taxon>Botryobasidiaceae</taxon>
        <taxon>Botryobasidium</taxon>
    </lineage>
</organism>
<dbReference type="AlphaFoldDB" id="A0A067MKV7"/>
<accession>A0A067MKV7</accession>